<reference evidence="2 3" key="1">
    <citation type="submission" date="2017-08" db="EMBL/GenBank/DDBJ databases">
        <title>Burning lignite coal seam in the remote Altai Mountains harbors a hydrogen-driven thermophilic microbial community.</title>
        <authorList>
            <person name="Kadnikov V.V."/>
            <person name="Mardanov A.V."/>
            <person name="Ivasenko D."/>
            <person name="Beletsky A.V."/>
            <person name="Karnachuk O.V."/>
            <person name="Ravin N.V."/>
        </authorList>
    </citation>
    <scope>NUCLEOTIDE SEQUENCE [LARGE SCALE GENOMIC DNA]</scope>
    <source>
        <strain evidence="2">AL31</strain>
    </source>
</reference>
<keyword evidence="1" id="KW-0812">Transmembrane</keyword>
<protein>
    <recommendedName>
        <fullName evidence="4">DUF3397 domain-containing protein</fullName>
    </recommendedName>
</protein>
<evidence type="ECO:0000256" key="1">
    <source>
        <dbReference type="SAM" id="Phobius"/>
    </source>
</evidence>
<comment type="caution">
    <text evidence="2">The sequence shown here is derived from an EMBL/GenBank/DDBJ whole genome shotgun (WGS) entry which is preliminary data.</text>
</comment>
<accession>A0A2T5G8F5</accession>
<feature type="transmembrane region" description="Helical" evidence="1">
    <location>
        <begin position="6"/>
        <end position="28"/>
    </location>
</feature>
<dbReference type="AlphaFoldDB" id="A0A2T5G8F5"/>
<proteinExistence type="predicted"/>
<gene>
    <name evidence="2" type="ORF">BLITH_0651</name>
</gene>
<feature type="transmembrane region" description="Helical" evidence="1">
    <location>
        <begin position="40"/>
        <end position="62"/>
    </location>
</feature>
<keyword evidence="1" id="KW-0472">Membrane</keyword>
<feature type="transmembrane region" description="Helical" evidence="1">
    <location>
        <begin position="68"/>
        <end position="87"/>
    </location>
</feature>
<evidence type="ECO:0008006" key="4">
    <source>
        <dbReference type="Google" id="ProtNLM"/>
    </source>
</evidence>
<feature type="transmembrane region" description="Helical" evidence="1">
    <location>
        <begin position="99"/>
        <end position="125"/>
    </location>
</feature>
<dbReference type="Proteomes" id="UP000244016">
    <property type="component" value="Unassembled WGS sequence"/>
</dbReference>
<evidence type="ECO:0000313" key="3">
    <source>
        <dbReference type="Proteomes" id="UP000244016"/>
    </source>
</evidence>
<sequence length="127" mass="13920">MPQVVQHVLAALVVVPPLGFPLVWLIAYYVTRSASEAREWAVGATSLLFFLSDFVLGEVVGWGGLGRAAFLVGFFAALIALIAYGVRRRRRVRFPLGRVALRLGLLYFGSVYALLVLSGILLTAWKL</sequence>
<dbReference type="EMBL" id="PEBW01000002">
    <property type="protein sequence ID" value="PTQ52472.1"/>
    <property type="molecule type" value="Genomic_DNA"/>
</dbReference>
<organism evidence="2 3">
    <name type="scientific">Brockia lithotrophica</name>
    <dbReference type="NCBI Taxonomy" id="933949"/>
    <lineage>
        <taxon>Bacteria</taxon>
        <taxon>Bacillati</taxon>
        <taxon>Bacillota</taxon>
        <taxon>Bacilli</taxon>
        <taxon>Bacillales</taxon>
        <taxon>Bacillales Family X. Incertae Sedis</taxon>
        <taxon>Brockia</taxon>
    </lineage>
</organism>
<name>A0A2T5G8F5_9BACL</name>
<evidence type="ECO:0000313" key="2">
    <source>
        <dbReference type="EMBL" id="PTQ52472.1"/>
    </source>
</evidence>
<keyword evidence="1" id="KW-1133">Transmembrane helix</keyword>